<evidence type="ECO:0000259" key="1">
    <source>
        <dbReference type="Pfam" id="PF23622"/>
    </source>
</evidence>
<proteinExistence type="predicted"/>
<dbReference type="EMBL" id="JAUUTY010000002">
    <property type="protein sequence ID" value="KAK1680463.1"/>
    <property type="molecule type" value="Genomic_DNA"/>
</dbReference>
<gene>
    <name evidence="2" type="ORF">QYE76_041311</name>
</gene>
<evidence type="ECO:0000313" key="3">
    <source>
        <dbReference type="Proteomes" id="UP001231189"/>
    </source>
</evidence>
<organism evidence="2 3">
    <name type="scientific">Lolium multiflorum</name>
    <name type="common">Italian ryegrass</name>
    <name type="synonym">Lolium perenne subsp. multiflorum</name>
    <dbReference type="NCBI Taxonomy" id="4521"/>
    <lineage>
        <taxon>Eukaryota</taxon>
        <taxon>Viridiplantae</taxon>
        <taxon>Streptophyta</taxon>
        <taxon>Embryophyta</taxon>
        <taxon>Tracheophyta</taxon>
        <taxon>Spermatophyta</taxon>
        <taxon>Magnoliopsida</taxon>
        <taxon>Liliopsida</taxon>
        <taxon>Poales</taxon>
        <taxon>Poaceae</taxon>
        <taxon>BOP clade</taxon>
        <taxon>Pooideae</taxon>
        <taxon>Poodae</taxon>
        <taxon>Poeae</taxon>
        <taxon>Poeae Chloroplast Group 2 (Poeae type)</taxon>
        <taxon>Loliodinae</taxon>
        <taxon>Loliinae</taxon>
        <taxon>Lolium</taxon>
    </lineage>
</organism>
<evidence type="ECO:0000313" key="2">
    <source>
        <dbReference type="EMBL" id="KAK1680463.1"/>
    </source>
</evidence>
<protein>
    <recommendedName>
        <fullName evidence="1">At1g61320/AtMIF1 LRR domain-containing protein</fullName>
    </recommendedName>
</protein>
<dbReference type="PANTHER" id="PTHR34145">
    <property type="entry name" value="OS02G0105600 PROTEIN"/>
    <property type="match status" value="1"/>
</dbReference>
<comment type="caution">
    <text evidence="2">The sequence shown here is derived from an EMBL/GenBank/DDBJ whole genome shotgun (WGS) entry which is preliminary data.</text>
</comment>
<dbReference type="AlphaFoldDB" id="A0AAD8WWA3"/>
<dbReference type="SUPFAM" id="SSF52047">
    <property type="entry name" value="RNI-like"/>
    <property type="match status" value="1"/>
</dbReference>
<dbReference type="InterPro" id="IPR032675">
    <property type="entry name" value="LRR_dom_sf"/>
</dbReference>
<dbReference type="PANTHER" id="PTHR34145:SF28">
    <property type="entry name" value="F-BOX DOMAIN-CONTAINING PROTEIN"/>
    <property type="match status" value="1"/>
</dbReference>
<dbReference type="InterPro" id="IPR055357">
    <property type="entry name" value="LRR_At1g61320_AtMIF1"/>
</dbReference>
<dbReference type="Gene3D" id="3.80.10.10">
    <property type="entry name" value="Ribonuclease Inhibitor"/>
    <property type="match status" value="1"/>
</dbReference>
<dbReference type="Pfam" id="PF23622">
    <property type="entry name" value="LRR_At1g61320_AtMIF1"/>
    <property type="match status" value="1"/>
</dbReference>
<name>A0AAD8WWA3_LOLMU</name>
<dbReference type="Proteomes" id="UP001231189">
    <property type="component" value="Unassembled WGS sequence"/>
</dbReference>
<sequence length="378" mass="42464">MLLTRGAAGIEMFSLWFPYLTCAHANEVDRWWTVLAESMTRVSLFVLRTARKSSREAMGGSHVEPYDFPLQSIASVGSQIRKLCLKNCGLKVAPAMGPASPFTLMACVKLEFVSVTDMEVRILIDLCGALTKVVIICCHRIVQLHVVHARLQHLAVERCKNLQSMRIHAPELLQLRYSGRRIAVDYVHVPLLHMLKLLFVRKNQCPLDCLGALPGLKTLFLQFPSPVTVSPEQLRHDRRFAGLQTIKLLLLNSWSGNIVSISYLLKACPLIKTLKLEVLGEKQSADLSLATMEPDLMWPEGCLARSLRRISIRGFGGEPELTELAMVLLRTSPGLVRLRVRPLRWRKHGDGERRELARALALTKLAPRVPSRVKFTVS</sequence>
<dbReference type="InterPro" id="IPR053772">
    <property type="entry name" value="At1g61320/At1g61330-like"/>
</dbReference>
<keyword evidence="3" id="KW-1185">Reference proteome</keyword>
<reference evidence="2" key="1">
    <citation type="submission" date="2023-07" db="EMBL/GenBank/DDBJ databases">
        <title>A chromosome-level genome assembly of Lolium multiflorum.</title>
        <authorList>
            <person name="Chen Y."/>
            <person name="Copetti D."/>
            <person name="Kolliker R."/>
            <person name="Studer B."/>
        </authorList>
    </citation>
    <scope>NUCLEOTIDE SEQUENCE</scope>
    <source>
        <strain evidence="2">02402/16</strain>
        <tissue evidence="2">Leaf</tissue>
    </source>
</reference>
<feature type="domain" description="At1g61320/AtMIF1 LRR" evidence="1">
    <location>
        <begin position="63"/>
        <end position="340"/>
    </location>
</feature>
<accession>A0AAD8WWA3</accession>